<dbReference type="GeneID" id="54580555"/>
<sequence length="415" mass="45808">MAAPVSFVNAAEDRCVVMSQMGFVDLMVADAHIADHTPQKHSATSAKTSCSQNPTNSPIRPKLERRYATTTVPLFHNAVLLPLTDGVLQGYPLYVEASGHPNGCTRTFARVKDQLLEVDITGTFRRRTIAHGDGSKQRRCGKWNWRGTVRQYCEKDSLVPGISCCKSVSRTDHVPCIPPNVVHPQPSLSIHLLPRCMPTRLAVRHKLDSYPSMFSRMETPRAYVGSTADAGMERRTGGQTGFSILKGESQRLVEMNAGRSFGDFVVARRALTNMEAARTAVAGIGVAIPMMPTNVDEPHVNRKPAHRFAPPNFSRPLSTQASRATPYKPAHKGEFGSQKPRHSTKRPPNPSRKVRPARPGLYRSNAVRYKRRESEEPTRAQVAPSSTASNAMFASEVFVPKPLLRRHGRMFDPGG</sequence>
<gene>
    <name evidence="2" type="ORF">BU26DRAFT_510377</name>
</gene>
<dbReference type="AlphaFoldDB" id="A0A6A6HX98"/>
<dbReference type="Proteomes" id="UP000800094">
    <property type="component" value="Unassembled WGS sequence"/>
</dbReference>
<feature type="region of interest" description="Disordered" evidence="1">
    <location>
        <begin position="37"/>
        <end position="60"/>
    </location>
</feature>
<protein>
    <submittedName>
        <fullName evidence="2">Uncharacterized protein</fullName>
    </submittedName>
</protein>
<dbReference type="RefSeq" id="XP_033677523.1">
    <property type="nucleotide sequence ID" value="XM_033827225.1"/>
</dbReference>
<accession>A0A6A6HX98</accession>
<proteinExistence type="predicted"/>
<evidence type="ECO:0000313" key="3">
    <source>
        <dbReference type="Proteomes" id="UP000800094"/>
    </source>
</evidence>
<organism evidence="2 3">
    <name type="scientific">Trematosphaeria pertusa</name>
    <dbReference type="NCBI Taxonomy" id="390896"/>
    <lineage>
        <taxon>Eukaryota</taxon>
        <taxon>Fungi</taxon>
        <taxon>Dikarya</taxon>
        <taxon>Ascomycota</taxon>
        <taxon>Pezizomycotina</taxon>
        <taxon>Dothideomycetes</taxon>
        <taxon>Pleosporomycetidae</taxon>
        <taxon>Pleosporales</taxon>
        <taxon>Massarineae</taxon>
        <taxon>Trematosphaeriaceae</taxon>
        <taxon>Trematosphaeria</taxon>
    </lineage>
</organism>
<feature type="compositionally biased region" description="Polar residues" evidence="1">
    <location>
        <begin position="40"/>
        <end position="58"/>
    </location>
</feature>
<name>A0A6A6HX98_9PLEO</name>
<keyword evidence="3" id="KW-1185">Reference proteome</keyword>
<feature type="compositionally biased region" description="Polar residues" evidence="1">
    <location>
        <begin position="383"/>
        <end position="392"/>
    </location>
</feature>
<dbReference type="EMBL" id="ML987207">
    <property type="protein sequence ID" value="KAF2242519.1"/>
    <property type="molecule type" value="Genomic_DNA"/>
</dbReference>
<feature type="region of interest" description="Disordered" evidence="1">
    <location>
        <begin position="295"/>
        <end position="394"/>
    </location>
</feature>
<evidence type="ECO:0000256" key="1">
    <source>
        <dbReference type="SAM" id="MobiDB-lite"/>
    </source>
</evidence>
<reference evidence="2" key="1">
    <citation type="journal article" date="2020" name="Stud. Mycol.">
        <title>101 Dothideomycetes genomes: a test case for predicting lifestyles and emergence of pathogens.</title>
        <authorList>
            <person name="Haridas S."/>
            <person name="Albert R."/>
            <person name="Binder M."/>
            <person name="Bloem J."/>
            <person name="Labutti K."/>
            <person name="Salamov A."/>
            <person name="Andreopoulos B."/>
            <person name="Baker S."/>
            <person name="Barry K."/>
            <person name="Bills G."/>
            <person name="Bluhm B."/>
            <person name="Cannon C."/>
            <person name="Castanera R."/>
            <person name="Culley D."/>
            <person name="Daum C."/>
            <person name="Ezra D."/>
            <person name="Gonzalez J."/>
            <person name="Henrissat B."/>
            <person name="Kuo A."/>
            <person name="Liang C."/>
            <person name="Lipzen A."/>
            <person name="Lutzoni F."/>
            <person name="Magnuson J."/>
            <person name="Mondo S."/>
            <person name="Nolan M."/>
            <person name="Ohm R."/>
            <person name="Pangilinan J."/>
            <person name="Park H.-J."/>
            <person name="Ramirez L."/>
            <person name="Alfaro M."/>
            <person name="Sun H."/>
            <person name="Tritt A."/>
            <person name="Yoshinaga Y."/>
            <person name="Zwiers L.-H."/>
            <person name="Turgeon B."/>
            <person name="Goodwin S."/>
            <person name="Spatafora J."/>
            <person name="Crous P."/>
            <person name="Grigoriev I."/>
        </authorList>
    </citation>
    <scope>NUCLEOTIDE SEQUENCE</scope>
    <source>
        <strain evidence="2">CBS 122368</strain>
    </source>
</reference>
<evidence type="ECO:0000313" key="2">
    <source>
        <dbReference type="EMBL" id="KAF2242519.1"/>
    </source>
</evidence>